<accession>A0A2A4AFJ3</accession>
<feature type="transmembrane region" description="Helical" evidence="5">
    <location>
        <begin position="161"/>
        <end position="179"/>
    </location>
</feature>
<comment type="caution">
    <text evidence="7">The sequence shown here is derived from an EMBL/GenBank/DDBJ whole genome shotgun (WGS) entry which is preliminary data.</text>
</comment>
<feature type="transmembrane region" description="Helical" evidence="5">
    <location>
        <begin position="210"/>
        <end position="230"/>
    </location>
</feature>
<name>A0A2A4AFJ3_9CORY</name>
<feature type="domain" description="ABC-2 type transporter transmembrane" evidence="6">
    <location>
        <begin position="3"/>
        <end position="180"/>
    </location>
</feature>
<evidence type="ECO:0000259" key="6">
    <source>
        <dbReference type="Pfam" id="PF01061"/>
    </source>
</evidence>
<dbReference type="GO" id="GO:0140359">
    <property type="term" value="F:ABC-type transporter activity"/>
    <property type="evidence" value="ECO:0007669"/>
    <property type="project" value="InterPro"/>
</dbReference>
<gene>
    <name evidence="7" type="ORF">COM45_08315</name>
</gene>
<evidence type="ECO:0000256" key="1">
    <source>
        <dbReference type="ARBA" id="ARBA00004141"/>
    </source>
</evidence>
<protein>
    <recommendedName>
        <fullName evidence="6">ABC-2 type transporter transmembrane domain-containing protein</fullName>
    </recommendedName>
</protein>
<feature type="transmembrane region" description="Helical" evidence="5">
    <location>
        <begin position="125"/>
        <end position="149"/>
    </location>
</feature>
<dbReference type="Proteomes" id="UP000218690">
    <property type="component" value="Unassembled WGS sequence"/>
</dbReference>
<feature type="transmembrane region" description="Helical" evidence="5">
    <location>
        <begin position="94"/>
        <end position="119"/>
    </location>
</feature>
<dbReference type="InterPro" id="IPR051784">
    <property type="entry name" value="Nod_factor_ABC_transporter"/>
</dbReference>
<evidence type="ECO:0000256" key="2">
    <source>
        <dbReference type="ARBA" id="ARBA00022692"/>
    </source>
</evidence>
<comment type="subcellular location">
    <subcellularLocation>
        <location evidence="1">Membrane</location>
        <topology evidence="1">Multi-pass membrane protein</topology>
    </subcellularLocation>
</comment>
<organism evidence="7 8">
    <name type="scientific">Corynebacterium accolens</name>
    <dbReference type="NCBI Taxonomy" id="38284"/>
    <lineage>
        <taxon>Bacteria</taxon>
        <taxon>Bacillati</taxon>
        <taxon>Actinomycetota</taxon>
        <taxon>Actinomycetes</taxon>
        <taxon>Mycobacteriales</taxon>
        <taxon>Corynebacteriaceae</taxon>
        <taxon>Corynebacterium</taxon>
    </lineage>
</organism>
<evidence type="ECO:0000313" key="7">
    <source>
        <dbReference type="EMBL" id="PCC82555.1"/>
    </source>
</evidence>
<dbReference type="PANTHER" id="PTHR43229">
    <property type="entry name" value="NODULATION PROTEIN J"/>
    <property type="match status" value="1"/>
</dbReference>
<evidence type="ECO:0000256" key="3">
    <source>
        <dbReference type="ARBA" id="ARBA00022989"/>
    </source>
</evidence>
<reference evidence="7 8" key="1">
    <citation type="submission" date="2017-09" db="EMBL/GenBank/DDBJ databases">
        <title>Draft Genome Sequence of Corynebacterium accolens AH4003.</title>
        <authorList>
            <person name="Chen Y."/>
            <person name="Oosthuysen W.F."/>
            <person name="Kelley S."/>
            <person name="Horswill A."/>
        </authorList>
    </citation>
    <scope>NUCLEOTIDE SEQUENCE [LARGE SCALE GENOMIC DNA]</scope>
    <source>
        <strain evidence="7 8">AH4003</strain>
    </source>
</reference>
<evidence type="ECO:0000256" key="5">
    <source>
        <dbReference type="SAM" id="Phobius"/>
    </source>
</evidence>
<dbReference type="InterPro" id="IPR013525">
    <property type="entry name" value="ABC2_TM"/>
</dbReference>
<evidence type="ECO:0000313" key="8">
    <source>
        <dbReference type="Proteomes" id="UP000218690"/>
    </source>
</evidence>
<proteinExistence type="predicted"/>
<keyword evidence="3 5" id="KW-1133">Transmembrane helix</keyword>
<dbReference type="GO" id="GO:0016020">
    <property type="term" value="C:membrane"/>
    <property type="evidence" value="ECO:0007669"/>
    <property type="project" value="UniProtKB-SubCell"/>
</dbReference>
<dbReference type="AlphaFoldDB" id="A0A2A4AFJ3"/>
<dbReference type="PANTHER" id="PTHR43229:SF6">
    <property type="entry name" value="ABC-TYPE MULTIDRUG TRANSPORT SYSTEM, PERMEASE COMPONENT"/>
    <property type="match status" value="1"/>
</dbReference>
<dbReference type="Pfam" id="PF01061">
    <property type="entry name" value="ABC2_membrane"/>
    <property type="match status" value="1"/>
</dbReference>
<sequence>MYLYKLEMKRILRNVRGLVFVVVIPIAFLFIFATADYAQQEYGNGNWAANILISLALYAGLMATAGTGAAVGIERASGWSRQLRLTPLRPINYVGAKATAGLALSGIALLTVYICGPLVHAHMPALAWAQSFVIAWLGSIIFMSFGLFMGYLLPAETTMQVVGPLLALLSFLGGVFMPLTPGSTFDKIGSLTPLYGLHKLALSPMDASNFSWAAVANVVVWLFVFLVGAARKIRYDTARV</sequence>
<evidence type="ECO:0000256" key="4">
    <source>
        <dbReference type="ARBA" id="ARBA00023136"/>
    </source>
</evidence>
<feature type="transmembrane region" description="Helical" evidence="5">
    <location>
        <begin position="47"/>
        <end position="73"/>
    </location>
</feature>
<keyword evidence="4 5" id="KW-0472">Membrane</keyword>
<dbReference type="EMBL" id="NWBP01000024">
    <property type="protein sequence ID" value="PCC82555.1"/>
    <property type="molecule type" value="Genomic_DNA"/>
</dbReference>
<feature type="transmembrane region" description="Helical" evidence="5">
    <location>
        <begin position="15"/>
        <end position="35"/>
    </location>
</feature>
<keyword evidence="2 5" id="KW-0812">Transmembrane</keyword>